<accession>A0A0E0G4B6</accession>
<dbReference type="HOGENOM" id="CLU_2403374_0_0_1"/>
<evidence type="ECO:0000313" key="2">
    <source>
        <dbReference type="EnsemblPlants" id="ONIVA02G11810.1"/>
    </source>
</evidence>
<evidence type="ECO:0008006" key="4">
    <source>
        <dbReference type="Google" id="ProtNLM"/>
    </source>
</evidence>
<protein>
    <recommendedName>
        <fullName evidence="4">Secreted protein</fullName>
    </recommendedName>
</protein>
<dbReference type="Gramene" id="ONIVA02G11810.1">
    <property type="protein sequence ID" value="ONIVA02G11810.1"/>
    <property type="gene ID" value="ONIVA02G11810"/>
</dbReference>
<reference evidence="2" key="1">
    <citation type="submission" date="2015-04" db="UniProtKB">
        <authorList>
            <consortium name="EnsemblPlants"/>
        </authorList>
    </citation>
    <scope>IDENTIFICATION</scope>
    <source>
        <strain evidence="2">SL10</strain>
    </source>
</reference>
<evidence type="ECO:0000256" key="1">
    <source>
        <dbReference type="SAM" id="SignalP"/>
    </source>
</evidence>
<keyword evidence="1" id="KW-0732">Signal</keyword>
<evidence type="ECO:0000313" key="3">
    <source>
        <dbReference type="Proteomes" id="UP000006591"/>
    </source>
</evidence>
<dbReference type="Proteomes" id="UP000006591">
    <property type="component" value="Chromosome 2"/>
</dbReference>
<name>A0A0E0G4B6_ORYNI</name>
<proteinExistence type="predicted"/>
<dbReference type="EnsemblPlants" id="ONIVA02G11810.1">
    <property type="protein sequence ID" value="ONIVA02G11810.1"/>
    <property type="gene ID" value="ONIVA02G11810"/>
</dbReference>
<reference evidence="2" key="2">
    <citation type="submission" date="2018-04" db="EMBL/GenBank/DDBJ databases">
        <title>OnivRS2 (Oryza nivara Reference Sequence Version 2).</title>
        <authorList>
            <person name="Zhang J."/>
            <person name="Kudrna D."/>
            <person name="Lee S."/>
            <person name="Talag J."/>
            <person name="Rajasekar S."/>
            <person name="Welchert J."/>
            <person name="Hsing Y.-I."/>
            <person name="Wing R.A."/>
        </authorList>
    </citation>
    <scope>NUCLEOTIDE SEQUENCE [LARGE SCALE GENOMIC DNA]</scope>
    <source>
        <strain evidence="2">SL10</strain>
    </source>
</reference>
<feature type="chain" id="PRO_5002359941" description="Secreted protein" evidence="1">
    <location>
        <begin position="22"/>
        <end position="93"/>
    </location>
</feature>
<keyword evidence="3" id="KW-1185">Reference proteome</keyword>
<dbReference type="AlphaFoldDB" id="A0A0E0G4B6"/>
<sequence length="93" mass="10007">MWNRIHIHVTAVVLYVLWCRGGGSIWAGFRPAVVCGNRSPIHNSNHEARSLGEVGVEEIIVAAHPAPAHPGIFQANTLIILGLTKTGHSALKI</sequence>
<feature type="signal peptide" evidence="1">
    <location>
        <begin position="1"/>
        <end position="21"/>
    </location>
</feature>
<organism evidence="2">
    <name type="scientific">Oryza nivara</name>
    <name type="common">Indian wild rice</name>
    <name type="synonym">Oryza sativa f. spontanea</name>
    <dbReference type="NCBI Taxonomy" id="4536"/>
    <lineage>
        <taxon>Eukaryota</taxon>
        <taxon>Viridiplantae</taxon>
        <taxon>Streptophyta</taxon>
        <taxon>Embryophyta</taxon>
        <taxon>Tracheophyta</taxon>
        <taxon>Spermatophyta</taxon>
        <taxon>Magnoliopsida</taxon>
        <taxon>Liliopsida</taxon>
        <taxon>Poales</taxon>
        <taxon>Poaceae</taxon>
        <taxon>BOP clade</taxon>
        <taxon>Oryzoideae</taxon>
        <taxon>Oryzeae</taxon>
        <taxon>Oryzinae</taxon>
        <taxon>Oryza</taxon>
    </lineage>
</organism>